<feature type="transmembrane region" description="Helical" evidence="1">
    <location>
        <begin position="278"/>
        <end position="300"/>
    </location>
</feature>
<feature type="transmembrane region" description="Helical" evidence="1">
    <location>
        <begin position="18"/>
        <end position="37"/>
    </location>
</feature>
<evidence type="ECO:0000256" key="1">
    <source>
        <dbReference type="SAM" id="Phobius"/>
    </source>
</evidence>
<keyword evidence="1" id="KW-0472">Membrane</keyword>
<keyword evidence="1" id="KW-0812">Transmembrane</keyword>
<keyword evidence="3" id="KW-1185">Reference proteome</keyword>
<gene>
    <name evidence="2" type="ORF">GCM10018781_48290</name>
</gene>
<name>A0A919KXV2_9ACTN</name>
<evidence type="ECO:0000313" key="2">
    <source>
        <dbReference type="EMBL" id="GHH76663.1"/>
    </source>
</evidence>
<dbReference type="Proteomes" id="UP000617734">
    <property type="component" value="Unassembled WGS sequence"/>
</dbReference>
<reference evidence="2" key="1">
    <citation type="journal article" date="2014" name="Int. J. Syst. Evol. Microbiol.">
        <title>Complete genome sequence of Corynebacterium casei LMG S-19264T (=DSM 44701T), isolated from a smear-ripened cheese.</title>
        <authorList>
            <consortium name="US DOE Joint Genome Institute (JGI-PGF)"/>
            <person name="Walter F."/>
            <person name="Albersmeier A."/>
            <person name="Kalinowski J."/>
            <person name="Ruckert C."/>
        </authorList>
    </citation>
    <scope>NUCLEOTIDE SEQUENCE</scope>
    <source>
        <strain evidence="2">JCM 4646</strain>
    </source>
</reference>
<evidence type="ECO:0000313" key="3">
    <source>
        <dbReference type="Proteomes" id="UP000617734"/>
    </source>
</evidence>
<feature type="transmembrane region" description="Helical" evidence="1">
    <location>
        <begin position="49"/>
        <end position="71"/>
    </location>
</feature>
<accession>A0A919KXV2</accession>
<feature type="transmembrane region" description="Helical" evidence="1">
    <location>
        <begin position="352"/>
        <end position="383"/>
    </location>
</feature>
<dbReference type="EMBL" id="BNBO01000030">
    <property type="protein sequence ID" value="GHH76663.1"/>
    <property type="molecule type" value="Genomic_DNA"/>
</dbReference>
<organism evidence="2 3">
    <name type="scientific">Kitasatospora indigofera</name>
    <dbReference type="NCBI Taxonomy" id="67307"/>
    <lineage>
        <taxon>Bacteria</taxon>
        <taxon>Bacillati</taxon>
        <taxon>Actinomycetota</taxon>
        <taxon>Actinomycetes</taxon>
        <taxon>Kitasatosporales</taxon>
        <taxon>Streptomycetaceae</taxon>
        <taxon>Kitasatospora</taxon>
    </lineage>
</organism>
<feature type="transmembrane region" description="Helical" evidence="1">
    <location>
        <begin position="104"/>
        <end position="123"/>
    </location>
</feature>
<feature type="transmembrane region" description="Helical" evidence="1">
    <location>
        <begin position="312"/>
        <end position="331"/>
    </location>
</feature>
<comment type="caution">
    <text evidence="2">The sequence shown here is derived from an EMBL/GenBank/DDBJ whole genome shotgun (WGS) entry which is preliminary data.</text>
</comment>
<sequence>MFYLRLARGYRAPDLGRWLLTAVTGAMVAAFLLRALGRAMSDPLGSGGAVTRLLWCLPPLAAVAWFAAVAARAVPGQRPERITGLITAGAGPARIRALIAGETALAGAIGSALTLLLFLILRNDIAGASLAPELGMGVELPPAAPVTLLVLVPLVAGLAAAAAVPVPDTLPGSSPRPGPRGYHPLRLALPTGLTVTGIALELYGLRPGAAEDGRPVRLPAGLGTSNLAALGGWAVTALGLALLTGPLLAWAGRLLVIARPTPLRLLAGRGLTAEARRLGPPLAVLALTLAVVLTVVRYWVHAPGTADILPAVEAGLLVGCAVAAVLTRLAEIRTARREITDTLLGLGAPPRLLYGAVAIRALTAGTVLLLTGGLTALLGAAVLA</sequence>
<feature type="transmembrane region" description="Helical" evidence="1">
    <location>
        <begin position="233"/>
        <end position="257"/>
    </location>
</feature>
<dbReference type="RefSeq" id="WP_190212994.1">
    <property type="nucleotide sequence ID" value="NZ_BNBO01000030.1"/>
</dbReference>
<feature type="transmembrane region" description="Helical" evidence="1">
    <location>
        <begin position="143"/>
        <end position="166"/>
    </location>
</feature>
<dbReference type="GeneID" id="95355202"/>
<proteinExistence type="predicted"/>
<keyword evidence="1" id="KW-1133">Transmembrane helix</keyword>
<dbReference type="AlphaFoldDB" id="A0A919KXV2"/>
<protein>
    <submittedName>
        <fullName evidence="2">Uncharacterized protein</fullName>
    </submittedName>
</protein>
<reference evidence="2" key="2">
    <citation type="submission" date="2020-09" db="EMBL/GenBank/DDBJ databases">
        <authorList>
            <person name="Sun Q."/>
            <person name="Ohkuma M."/>
        </authorList>
    </citation>
    <scope>NUCLEOTIDE SEQUENCE</scope>
    <source>
        <strain evidence="2">JCM 4646</strain>
    </source>
</reference>